<dbReference type="InterPro" id="IPR041442">
    <property type="entry name" value="PIH1D1/2/3_CS-like"/>
</dbReference>
<evidence type="ECO:0000313" key="6">
    <source>
        <dbReference type="EnsemblProtists" id="HpaP802729"/>
    </source>
</evidence>
<evidence type="ECO:0000256" key="1">
    <source>
        <dbReference type="ARBA" id="ARBA00008511"/>
    </source>
</evidence>
<feature type="region of interest" description="Disordered" evidence="3">
    <location>
        <begin position="1"/>
        <end position="52"/>
    </location>
</feature>
<name>M4B8X1_HYAAE</name>
<evidence type="ECO:0000259" key="5">
    <source>
        <dbReference type="Pfam" id="PF18201"/>
    </source>
</evidence>
<evidence type="ECO:0000259" key="4">
    <source>
        <dbReference type="Pfam" id="PF08190"/>
    </source>
</evidence>
<dbReference type="AlphaFoldDB" id="M4B8X1"/>
<protein>
    <recommendedName>
        <fullName evidence="2">PIH1 domain-containing protein 1</fullName>
    </recommendedName>
</protein>
<organism evidence="6 7">
    <name type="scientific">Hyaloperonospora arabidopsidis (strain Emoy2)</name>
    <name type="common">Downy mildew agent</name>
    <name type="synonym">Peronospora arabidopsidis</name>
    <dbReference type="NCBI Taxonomy" id="559515"/>
    <lineage>
        <taxon>Eukaryota</taxon>
        <taxon>Sar</taxon>
        <taxon>Stramenopiles</taxon>
        <taxon>Oomycota</taxon>
        <taxon>Peronosporomycetes</taxon>
        <taxon>Peronosporales</taxon>
        <taxon>Peronosporaceae</taxon>
        <taxon>Hyaloperonospora</taxon>
    </lineage>
</organism>
<proteinExistence type="inferred from homology"/>
<dbReference type="VEuPathDB" id="FungiDB:HpaG802729"/>
<dbReference type="HOGENOM" id="CLU_532624_0_0_1"/>
<reference evidence="7" key="1">
    <citation type="journal article" date="2010" name="Science">
        <title>Signatures of adaptation to obligate biotrophy in the Hyaloperonospora arabidopsidis genome.</title>
        <authorList>
            <person name="Baxter L."/>
            <person name="Tripathy S."/>
            <person name="Ishaque N."/>
            <person name="Boot N."/>
            <person name="Cabral A."/>
            <person name="Kemen E."/>
            <person name="Thines M."/>
            <person name="Ah-Fong A."/>
            <person name="Anderson R."/>
            <person name="Badejoko W."/>
            <person name="Bittner-Eddy P."/>
            <person name="Boore J.L."/>
            <person name="Chibucos M.C."/>
            <person name="Coates M."/>
            <person name="Dehal P."/>
            <person name="Delehaunty K."/>
            <person name="Dong S."/>
            <person name="Downton P."/>
            <person name="Dumas B."/>
            <person name="Fabro G."/>
            <person name="Fronick C."/>
            <person name="Fuerstenberg S.I."/>
            <person name="Fulton L."/>
            <person name="Gaulin E."/>
            <person name="Govers F."/>
            <person name="Hughes L."/>
            <person name="Humphray S."/>
            <person name="Jiang R.H."/>
            <person name="Judelson H."/>
            <person name="Kamoun S."/>
            <person name="Kyung K."/>
            <person name="Meijer H."/>
            <person name="Minx P."/>
            <person name="Morris P."/>
            <person name="Nelson J."/>
            <person name="Phuntumart V."/>
            <person name="Qutob D."/>
            <person name="Rehmany A."/>
            <person name="Rougon-Cardoso A."/>
            <person name="Ryden P."/>
            <person name="Torto-Alalibo T."/>
            <person name="Studholme D."/>
            <person name="Wang Y."/>
            <person name="Win J."/>
            <person name="Wood J."/>
            <person name="Clifton S.W."/>
            <person name="Rogers J."/>
            <person name="Van den Ackerveken G."/>
            <person name="Jones J.D."/>
            <person name="McDowell J.M."/>
            <person name="Beynon J."/>
            <person name="Tyler B.M."/>
        </authorList>
    </citation>
    <scope>NUCLEOTIDE SEQUENCE [LARGE SCALE GENOMIC DNA]</scope>
    <source>
        <strain evidence="7">Emoy2</strain>
    </source>
</reference>
<dbReference type="Proteomes" id="UP000011713">
    <property type="component" value="Unassembled WGS sequence"/>
</dbReference>
<feature type="domain" description="PIH1D1/2/3 CS-like" evidence="5">
    <location>
        <begin position="365"/>
        <end position="440"/>
    </location>
</feature>
<dbReference type="Pfam" id="PF08190">
    <property type="entry name" value="PIH1"/>
    <property type="match status" value="1"/>
</dbReference>
<dbReference type="InParanoid" id="M4B8X1"/>
<dbReference type="Pfam" id="PF18201">
    <property type="entry name" value="PIH1_CS"/>
    <property type="match status" value="1"/>
</dbReference>
<feature type="domain" description="PIH1 N-terminal" evidence="4">
    <location>
        <begin position="80"/>
        <end position="212"/>
    </location>
</feature>
<dbReference type="EnsemblProtists" id="HpaT802729">
    <property type="protein sequence ID" value="HpaP802729"/>
    <property type="gene ID" value="HpaG802729"/>
</dbReference>
<dbReference type="STRING" id="559515.M4B8X1"/>
<dbReference type="PANTHER" id="PTHR22997:SF0">
    <property type="entry name" value="PIH1 DOMAIN-CONTAINING PROTEIN 1"/>
    <property type="match status" value="1"/>
</dbReference>
<feature type="compositionally biased region" description="Low complexity" evidence="3">
    <location>
        <begin position="1"/>
        <end position="25"/>
    </location>
</feature>
<dbReference type="GO" id="GO:0005737">
    <property type="term" value="C:cytoplasm"/>
    <property type="evidence" value="ECO:0007669"/>
    <property type="project" value="TreeGrafter"/>
</dbReference>
<feature type="compositionally biased region" description="Polar residues" evidence="3">
    <location>
        <begin position="472"/>
        <end position="482"/>
    </location>
</feature>
<evidence type="ECO:0000313" key="7">
    <source>
        <dbReference type="Proteomes" id="UP000011713"/>
    </source>
</evidence>
<sequence>MATNDSTTTFQSSSSASTCTSTTSTMEIKNRATTKKKTDNINDAATDTTPITQPSSSAQLIFSDLKKTNFRSTLNGYIQDISLRSAKEQLIAPFNTKTEEKVPGNQNMVTPTAEFVLKTKWDVQHKVFINICTSAKLQPLSRKNEVGTSQQSTFSWHFSYCVGPERLEKDQRGAGIPTFDVCVHPEVAEVAADGLDQRGPMVINKCLDAVELILQRSRCNNAVALDRNYHVLRGVLYKSGYPKPMCLNEECNVSILSTLEKVGDDVESKATFGLVNEDTMPSLHLMKMAGDCADDDVREDKLMCGKNMESSRLYEEEVEDANSSVKDQSEKVKLKMEHRFIYHGRCEDSHNVQVGSGSQVPINCDRPKELVVEMSLPAAASAKGLDLDVSEQMMRLSASPGVSGDYESMELALPFPVIESKGSARFDRKRHKLVVTLHVQPPQLPKPLFVSLVIQDDDEDEETETVNEEKLSSQGKLTSNEDLASKQKQNGERTFCKLQETACSKQVHHVHT</sequence>
<comment type="similarity">
    <text evidence="1">Belongs to the PIH1 family.</text>
</comment>
<dbReference type="eggNOG" id="KOG4356">
    <property type="taxonomic scope" value="Eukaryota"/>
</dbReference>
<feature type="region of interest" description="Disordered" evidence="3">
    <location>
        <begin position="459"/>
        <end position="489"/>
    </location>
</feature>
<dbReference type="PANTHER" id="PTHR22997">
    <property type="entry name" value="PIH1 DOMAIN-CONTAINING PROTEIN 1"/>
    <property type="match status" value="1"/>
</dbReference>
<dbReference type="InterPro" id="IPR012981">
    <property type="entry name" value="PIH1_N"/>
</dbReference>
<accession>M4B8X1</accession>
<evidence type="ECO:0000256" key="2">
    <source>
        <dbReference type="ARBA" id="ARBA00040540"/>
    </source>
</evidence>
<evidence type="ECO:0000256" key="3">
    <source>
        <dbReference type="SAM" id="MobiDB-lite"/>
    </source>
</evidence>
<dbReference type="InterPro" id="IPR050734">
    <property type="entry name" value="PIH1/Kintoun_subfamily"/>
</dbReference>
<dbReference type="EMBL" id="JH597989">
    <property type="status" value="NOT_ANNOTATED_CDS"/>
    <property type="molecule type" value="Genomic_DNA"/>
</dbReference>
<reference evidence="6" key="2">
    <citation type="submission" date="2015-06" db="UniProtKB">
        <authorList>
            <consortium name="EnsemblProtists"/>
        </authorList>
    </citation>
    <scope>IDENTIFICATION</scope>
    <source>
        <strain evidence="6">Emoy2</strain>
    </source>
</reference>
<keyword evidence="7" id="KW-1185">Reference proteome</keyword>